<keyword evidence="4" id="KW-1185">Reference proteome</keyword>
<evidence type="ECO:0000313" key="4">
    <source>
        <dbReference type="Proteomes" id="UP000000851"/>
    </source>
</evidence>
<dbReference type="EMBL" id="CP001700">
    <property type="protein sequence ID" value="ACU73481.1"/>
    <property type="molecule type" value="Genomic_DNA"/>
</dbReference>
<evidence type="ECO:0000256" key="1">
    <source>
        <dbReference type="SAM" id="MobiDB-lite"/>
    </source>
</evidence>
<proteinExistence type="predicted"/>
<organism evidence="3 4">
    <name type="scientific">Catenulispora acidiphila (strain DSM 44928 / JCM 14897 / NBRC 102108 / NRRL B-24433 / ID139908)</name>
    <dbReference type="NCBI Taxonomy" id="479433"/>
    <lineage>
        <taxon>Bacteria</taxon>
        <taxon>Bacillati</taxon>
        <taxon>Actinomycetota</taxon>
        <taxon>Actinomycetes</taxon>
        <taxon>Catenulisporales</taxon>
        <taxon>Catenulisporaceae</taxon>
        <taxon>Catenulispora</taxon>
    </lineage>
</organism>
<dbReference type="OrthoDB" id="4336761at2"/>
<dbReference type="HOGENOM" id="CLU_528628_0_0_11"/>
<keyword evidence="2" id="KW-1133">Transmembrane helix</keyword>
<protein>
    <submittedName>
        <fullName evidence="3">Uncharacterized protein</fullName>
    </submittedName>
</protein>
<feature type="transmembrane region" description="Helical" evidence="2">
    <location>
        <begin position="252"/>
        <end position="270"/>
    </location>
</feature>
<name>C7PY21_CATAD</name>
<keyword evidence="2" id="KW-0472">Membrane</keyword>
<dbReference type="eggNOG" id="COG3209">
    <property type="taxonomic scope" value="Bacteria"/>
</dbReference>
<dbReference type="STRING" id="479433.Caci_4620"/>
<evidence type="ECO:0000313" key="3">
    <source>
        <dbReference type="EMBL" id="ACU73481.1"/>
    </source>
</evidence>
<feature type="compositionally biased region" description="Low complexity" evidence="1">
    <location>
        <begin position="159"/>
        <end position="173"/>
    </location>
</feature>
<accession>C7PY21</accession>
<dbReference type="AlphaFoldDB" id="C7PY21"/>
<reference evidence="3 4" key="1">
    <citation type="journal article" date="2009" name="Stand. Genomic Sci.">
        <title>Complete genome sequence of Catenulispora acidiphila type strain (ID 139908).</title>
        <authorList>
            <person name="Copeland A."/>
            <person name="Lapidus A."/>
            <person name="Glavina Del Rio T."/>
            <person name="Nolan M."/>
            <person name="Lucas S."/>
            <person name="Chen F."/>
            <person name="Tice H."/>
            <person name="Cheng J.F."/>
            <person name="Bruce D."/>
            <person name="Goodwin L."/>
            <person name="Pitluck S."/>
            <person name="Mikhailova N."/>
            <person name="Pati A."/>
            <person name="Ivanova N."/>
            <person name="Mavromatis K."/>
            <person name="Chen A."/>
            <person name="Palaniappan K."/>
            <person name="Chain P."/>
            <person name="Land M."/>
            <person name="Hauser L."/>
            <person name="Chang Y.J."/>
            <person name="Jeffries C.D."/>
            <person name="Chertkov O."/>
            <person name="Brettin T."/>
            <person name="Detter J.C."/>
            <person name="Han C."/>
            <person name="Ali Z."/>
            <person name="Tindall B.J."/>
            <person name="Goker M."/>
            <person name="Bristow J."/>
            <person name="Eisen J.A."/>
            <person name="Markowitz V."/>
            <person name="Hugenholtz P."/>
            <person name="Kyrpides N.C."/>
            <person name="Klenk H.P."/>
        </authorList>
    </citation>
    <scope>NUCLEOTIDE SEQUENCE [LARGE SCALE GENOMIC DNA]</scope>
    <source>
        <strain evidence="4">DSM 44928 / JCM 14897 / NBRC 102108 / NRRL B-24433 / ID139908</strain>
    </source>
</reference>
<keyword evidence="2" id="KW-0812">Transmembrane</keyword>
<dbReference type="InParanoid" id="C7PY21"/>
<evidence type="ECO:0000256" key="2">
    <source>
        <dbReference type="SAM" id="Phobius"/>
    </source>
</evidence>
<dbReference type="RefSeq" id="WP_015793210.1">
    <property type="nucleotide sequence ID" value="NC_013131.1"/>
</dbReference>
<dbReference type="Proteomes" id="UP000000851">
    <property type="component" value="Chromosome"/>
</dbReference>
<dbReference type="KEGG" id="cai:Caci_4620"/>
<gene>
    <name evidence="3" type="ordered locus">Caci_4620</name>
</gene>
<sequence length="515" mass="53658">MSRDWTSFDWQTASVTQGDLIPGDPYQVAALGKRFRDTADAINKQAANLRNLVDGQGWDADSGRAFAKKVGDTADLLQKAFGRYNEAAEALGSTVRPSGPHDEVSWRSGTEWASTLELAQVKAQDALNRGRAADADSQSAARQLSTAQGNALPKPVAGAPATPNTHPDPTNTPGANGLTPAEQKAHNDKAAADAVVNKAGADIQHAIDIRDREGKAVAGAINDFINGDGLKNPTHHWWDVDWKDLVADIGHIAGAIAGVCGILALALAWVPILGEVLGAIALIAGAVALISDTISALDGKGNWFDVAIDVVGLLSCGAGRMLGTAAKLSKGAEAFNAARAGGKGISEALELSDMSAKDVLALKNGNSVFKVARSEFGKGLTTGPFKDVLGKVGDLKAGNLKFEAPSLTSFGPNFAKEAGWKFHLAGWSNSTFPLGLGLANLQIPENMKSWEPGFMNVNLFKSDQIPSWVPGVGGDHAGVGWLHAGDWNATNSGMENYDAQPLRPIASAVGADPGN</sequence>
<feature type="region of interest" description="Disordered" evidence="1">
    <location>
        <begin position="127"/>
        <end position="191"/>
    </location>
</feature>